<dbReference type="Proteomes" id="UP000887565">
    <property type="component" value="Unplaced"/>
</dbReference>
<sequence length="53" mass="6331">MPDLKLDVAELWRQYLKLMAMIRTHLTHIESKTLLKAYQLLGVQCIDRYHQTC</sequence>
<proteinExistence type="predicted"/>
<evidence type="ECO:0000313" key="2">
    <source>
        <dbReference type="WBParaSite" id="nRc.2.0.1.t26330-RA"/>
    </source>
</evidence>
<protein>
    <submittedName>
        <fullName evidence="2">Uncharacterized protein</fullName>
    </submittedName>
</protein>
<organism evidence="1 2">
    <name type="scientific">Romanomermis culicivorax</name>
    <name type="common">Nematode worm</name>
    <dbReference type="NCBI Taxonomy" id="13658"/>
    <lineage>
        <taxon>Eukaryota</taxon>
        <taxon>Metazoa</taxon>
        <taxon>Ecdysozoa</taxon>
        <taxon>Nematoda</taxon>
        <taxon>Enoplea</taxon>
        <taxon>Dorylaimia</taxon>
        <taxon>Mermithida</taxon>
        <taxon>Mermithoidea</taxon>
        <taxon>Mermithidae</taxon>
        <taxon>Romanomermis</taxon>
    </lineage>
</organism>
<keyword evidence="1" id="KW-1185">Reference proteome</keyword>
<name>A0A915JJK0_ROMCU</name>
<reference evidence="2" key="1">
    <citation type="submission" date="2022-11" db="UniProtKB">
        <authorList>
            <consortium name="WormBaseParasite"/>
        </authorList>
    </citation>
    <scope>IDENTIFICATION</scope>
</reference>
<evidence type="ECO:0000313" key="1">
    <source>
        <dbReference type="Proteomes" id="UP000887565"/>
    </source>
</evidence>
<dbReference type="WBParaSite" id="nRc.2.0.1.t26330-RA">
    <property type="protein sequence ID" value="nRc.2.0.1.t26330-RA"/>
    <property type="gene ID" value="nRc.2.0.1.g26330"/>
</dbReference>
<accession>A0A915JJK0</accession>
<dbReference type="AlphaFoldDB" id="A0A915JJK0"/>